<evidence type="ECO:0000313" key="3">
    <source>
        <dbReference type="EMBL" id="KAK1759428.1"/>
    </source>
</evidence>
<evidence type="ECO:0000256" key="1">
    <source>
        <dbReference type="SAM" id="MobiDB-lite"/>
    </source>
</evidence>
<dbReference type="AlphaFoldDB" id="A0AAJ0BJJ3"/>
<feature type="region of interest" description="Disordered" evidence="1">
    <location>
        <begin position="67"/>
        <end position="88"/>
    </location>
</feature>
<reference evidence="3" key="1">
    <citation type="submission" date="2023-06" db="EMBL/GenBank/DDBJ databases">
        <title>Genome-scale phylogeny and comparative genomics of the fungal order Sordariales.</title>
        <authorList>
            <consortium name="Lawrence Berkeley National Laboratory"/>
            <person name="Hensen N."/>
            <person name="Bonometti L."/>
            <person name="Westerberg I."/>
            <person name="Brannstrom I.O."/>
            <person name="Guillou S."/>
            <person name="Cros-Aarteil S."/>
            <person name="Calhoun S."/>
            <person name="Haridas S."/>
            <person name="Kuo A."/>
            <person name="Mondo S."/>
            <person name="Pangilinan J."/>
            <person name="Riley R."/>
            <person name="Labutti K."/>
            <person name="Andreopoulos B."/>
            <person name="Lipzen A."/>
            <person name="Chen C."/>
            <person name="Yanf M."/>
            <person name="Daum C."/>
            <person name="Ng V."/>
            <person name="Clum A."/>
            <person name="Steindorff A."/>
            <person name="Ohm R."/>
            <person name="Martin F."/>
            <person name="Silar P."/>
            <person name="Natvig D."/>
            <person name="Lalanne C."/>
            <person name="Gautier V."/>
            <person name="Ament-Velasquez S.L."/>
            <person name="Kruys A."/>
            <person name="Hutchinson M.I."/>
            <person name="Powell A.J."/>
            <person name="Barry K."/>
            <person name="Miller A.N."/>
            <person name="Grigoriev I.V."/>
            <person name="Debuchy R."/>
            <person name="Gladieux P."/>
            <person name="Thoren M.H."/>
            <person name="Johannesson H."/>
        </authorList>
    </citation>
    <scope>NUCLEOTIDE SEQUENCE</scope>
    <source>
        <strain evidence="3">PSN4</strain>
    </source>
</reference>
<keyword evidence="4" id="KW-1185">Reference proteome</keyword>
<sequence>MKWVISYAFSLRLFSFVAVFQDVGEREPIEGRIRGDDNIQLAFASHKTRPLACFPVCSPSGRLRMLNPKGDGSTSSGGVHHLPNTDGGQPKHAPIFYLSRFLRSDERVSSVEESSLMVEIDSNLLKKLKGKAIPRWSHCCKDIRCRWDICSVSPLRSLVFFLSFPHLQHRSARSRQPHVSVPIATTRLGSGWMRSSLAAAAKRDEKKGVSLSPQTPTCITHPAMASVTDGHMPLQERTRCGGWSSRPFVPASLSMAGSTVHRMLGPESIA</sequence>
<dbReference type="Proteomes" id="UP001239445">
    <property type="component" value="Unassembled WGS sequence"/>
</dbReference>
<proteinExistence type="predicted"/>
<organism evidence="3 4">
    <name type="scientific">Echria macrotheca</name>
    <dbReference type="NCBI Taxonomy" id="438768"/>
    <lineage>
        <taxon>Eukaryota</taxon>
        <taxon>Fungi</taxon>
        <taxon>Dikarya</taxon>
        <taxon>Ascomycota</taxon>
        <taxon>Pezizomycotina</taxon>
        <taxon>Sordariomycetes</taxon>
        <taxon>Sordariomycetidae</taxon>
        <taxon>Sordariales</taxon>
        <taxon>Schizotheciaceae</taxon>
        <taxon>Echria</taxon>
    </lineage>
</organism>
<comment type="caution">
    <text evidence="3">The sequence shown here is derived from an EMBL/GenBank/DDBJ whole genome shotgun (WGS) entry which is preliminary data.</text>
</comment>
<evidence type="ECO:0000256" key="2">
    <source>
        <dbReference type="SAM" id="SignalP"/>
    </source>
</evidence>
<name>A0AAJ0BJJ3_9PEZI</name>
<keyword evidence="2" id="KW-0732">Signal</keyword>
<evidence type="ECO:0008006" key="5">
    <source>
        <dbReference type="Google" id="ProtNLM"/>
    </source>
</evidence>
<protein>
    <recommendedName>
        <fullName evidence="5">Secreted protein</fullName>
    </recommendedName>
</protein>
<dbReference type="EMBL" id="MU839828">
    <property type="protein sequence ID" value="KAK1759428.1"/>
    <property type="molecule type" value="Genomic_DNA"/>
</dbReference>
<accession>A0AAJ0BJJ3</accession>
<feature type="signal peptide" evidence="2">
    <location>
        <begin position="1"/>
        <end position="19"/>
    </location>
</feature>
<evidence type="ECO:0000313" key="4">
    <source>
        <dbReference type="Proteomes" id="UP001239445"/>
    </source>
</evidence>
<gene>
    <name evidence="3" type="ORF">QBC47DRAFT_105966</name>
</gene>
<feature type="chain" id="PRO_5042597013" description="Secreted protein" evidence="2">
    <location>
        <begin position="20"/>
        <end position="270"/>
    </location>
</feature>